<name>A0A8S5NYY9_9CAUD</name>
<dbReference type="EMBL" id="BK015297">
    <property type="protein sequence ID" value="DAE00014.1"/>
    <property type="molecule type" value="Genomic_DNA"/>
</dbReference>
<protein>
    <submittedName>
        <fullName evidence="1">Uncharacterized protein</fullName>
    </submittedName>
</protein>
<proteinExistence type="predicted"/>
<organism evidence="1">
    <name type="scientific">Siphoviridae sp. ctiMP24</name>
    <dbReference type="NCBI Taxonomy" id="2825621"/>
    <lineage>
        <taxon>Viruses</taxon>
        <taxon>Duplodnaviria</taxon>
        <taxon>Heunggongvirae</taxon>
        <taxon>Uroviricota</taxon>
        <taxon>Caudoviricetes</taxon>
    </lineage>
</organism>
<sequence length="36" mass="4286">MRQHGHKPVQSISPFIKKLLTNRKMYAIVKMAYRVD</sequence>
<reference evidence="1" key="1">
    <citation type="journal article" date="2021" name="Proc. Natl. Acad. Sci. U.S.A.">
        <title>A Catalog of Tens of Thousands of Viruses from Human Metagenomes Reveals Hidden Associations with Chronic Diseases.</title>
        <authorList>
            <person name="Tisza M.J."/>
            <person name="Buck C.B."/>
        </authorList>
    </citation>
    <scope>NUCLEOTIDE SEQUENCE</scope>
    <source>
        <strain evidence="1">CtiMP24</strain>
    </source>
</reference>
<evidence type="ECO:0000313" key="1">
    <source>
        <dbReference type="EMBL" id="DAE00014.1"/>
    </source>
</evidence>
<accession>A0A8S5NYY9</accession>